<protein>
    <submittedName>
        <fullName evidence="1">Uncharacterized protein</fullName>
    </submittedName>
</protein>
<dbReference type="EMBL" id="JAACJM010000036">
    <property type="protein sequence ID" value="KAF5362958.1"/>
    <property type="molecule type" value="Genomic_DNA"/>
</dbReference>
<dbReference type="AlphaFoldDB" id="A0A8H5GDK8"/>
<sequence>MKAAPNGQSGILPQMTTTMQQRYENHIKTLTSAQAFEILRRPVPTTVDTSNPSDEIEISLHSLRFLTVWAMINPRQTQTQRRTHSQAFNKHWLTLWTWTSALSKHFILGKEPLHSEKGLEIRKELFCLYPPLFALPREEPEKSHKHNQDVAFSFAQRKADIFPILIQVWVYAVEDYPLESERILRTLHVVITSSHKSEDSGLPERLAIIFSRTSGAIALLFWFIDAKLSCTYPSTNYHPLGYAIDILANLAANPSVPRL</sequence>
<accession>A0A8H5GDK8</accession>
<evidence type="ECO:0000313" key="1">
    <source>
        <dbReference type="EMBL" id="KAF5362958.1"/>
    </source>
</evidence>
<comment type="caution">
    <text evidence="1">The sequence shown here is derived from an EMBL/GenBank/DDBJ whole genome shotgun (WGS) entry which is preliminary data.</text>
</comment>
<organism evidence="1 2">
    <name type="scientific">Tetrapyrgos nigripes</name>
    <dbReference type="NCBI Taxonomy" id="182062"/>
    <lineage>
        <taxon>Eukaryota</taxon>
        <taxon>Fungi</taxon>
        <taxon>Dikarya</taxon>
        <taxon>Basidiomycota</taxon>
        <taxon>Agaricomycotina</taxon>
        <taxon>Agaricomycetes</taxon>
        <taxon>Agaricomycetidae</taxon>
        <taxon>Agaricales</taxon>
        <taxon>Marasmiineae</taxon>
        <taxon>Marasmiaceae</taxon>
        <taxon>Tetrapyrgos</taxon>
    </lineage>
</organism>
<evidence type="ECO:0000313" key="2">
    <source>
        <dbReference type="Proteomes" id="UP000559256"/>
    </source>
</evidence>
<proteinExistence type="predicted"/>
<name>A0A8H5GDK8_9AGAR</name>
<reference evidence="1 2" key="1">
    <citation type="journal article" date="2020" name="ISME J.">
        <title>Uncovering the hidden diversity of litter-decomposition mechanisms in mushroom-forming fungi.</title>
        <authorList>
            <person name="Floudas D."/>
            <person name="Bentzer J."/>
            <person name="Ahren D."/>
            <person name="Johansson T."/>
            <person name="Persson P."/>
            <person name="Tunlid A."/>
        </authorList>
    </citation>
    <scope>NUCLEOTIDE SEQUENCE [LARGE SCALE GENOMIC DNA]</scope>
    <source>
        <strain evidence="1 2">CBS 291.85</strain>
    </source>
</reference>
<dbReference type="Proteomes" id="UP000559256">
    <property type="component" value="Unassembled WGS sequence"/>
</dbReference>
<gene>
    <name evidence="1" type="ORF">D9758_007110</name>
</gene>
<keyword evidence="2" id="KW-1185">Reference proteome</keyword>